<keyword evidence="2" id="KW-1185">Reference proteome</keyword>
<dbReference type="RefSeq" id="WP_017744980.1">
    <property type="nucleotide sequence ID" value="NZ_KQ976354.1"/>
</dbReference>
<proteinExistence type="predicted"/>
<dbReference type="InterPro" id="IPR053860">
    <property type="entry name" value="DUF6932"/>
</dbReference>
<dbReference type="AlphaFoldDB" id="A0A139WXJ2"/>
<name>A0A139WXJ2_9CYAN</name>
<gene>
    <name evidence="1" type="ORF">WA1_46910</name>
</gene>
<reference evidence="1 2" key="1">
    <citation type="journal article" date="2013" name="Genome Biol. Evol.">
        <title>Genomes of Stigonematalean cyanobacteria (subsection V) and the evolution of oxygenic photosynthesis from prokaryotes to plastids.</title>
        <authorList>
            <person name="Dagan T."/>
            <person name="Roettger M."/>
            <person name="Stucken K."/>
            <person name="Landan G."/>
            <person name="Koch R."/>
            <person name="Major P."/>
            <person name="Gould S.B."/>
            <person name="Goremykin V.V."/>
            <person name="Rippka R."/>
            <person name="Tandeau de Marsac N."/>
            <person name="Gugger M."/>
            <person name="Lockhart P.J."/>
            <person name="Allen J.F."/>
            <person name="Brune I."/>
            <person name="Maus I."/>
            <person name="Puhler A."/>
            <person name="Martin W.F."/>
        </authorList>
    </citation>
    <scope>NUCLEOTIDE SEQUENCE [LARGE SCALE GENOMIC DNA]</scope>
    <source>
        <strain evidence="1 2">PCC 7110</strain>
    </source>
</reference>
<evidence type="ECO:0000313" key="1">
    <source>
        <dbReference type="EMBL" id="KYC37165.1"/>
    </source>
</evidence>
<dbReference type="Proteomes" id="UP000076925">
    <property type="component" value="Unassembled WGS sequence"/>
</dbReference>
<dbReference type="OrthoDB" id="572713at2"/>
<organism evidence="1 2">
    <name type="scientific">Scytonema hofmannii PCC 7110</name>
    <dbReference type="NCBI Taxonomy" id="128403"/>
    <lineage>
        <taxon>Bacteria</taxon>
        <taxon>Bacillati</taxon>
        <taxon>Cyanobacteriota</taxon>
        <taxon>Cyanophyceae</taxon>
        <taxon>Nostocales</taxon>
        <taxon>Scytonemataceae</taxon>
        <taxon>Scytonema</taxon>
    </lineage>
</organism>
<dbReference type="Pfam" id="PF22014">
    <property type="entry name" value="DUF6932"/>
    <property type="match status" value="1"/>
</dbReference>
<accession>A0A139WXJ2</accession>
<dbReference type="EMBL" id="ANNX02000047">
    <property type="protein sequence ID" value="KYC37165.1"/>
    <property type="molecule type" value="Genomic_DNA"/>
</dbReference>
<comment type="caution">
    <text evidence="1">The sequence shown here is derived from an EMBL/GenBank/DDBJ whole genome shotgun (WGS) entry which is preliminary data.</text>
</comment>
<protein>
    <submittedName>
        <fullName evidence="1">Uncharacterized protein</fullName>
    </submittedName>
</protein>
<evidence type="ECO:0000313" key="2">
    <source>
        <dbReference type="Proteomes" id="UP000076925"/>
    </source>
</evidence>
<sequence length="150" mass="17441">MIPEFDENGNLPLGIHFCEWEEFVERFGTTPRRLKLIDGLKKAMEQLKEAECPTIYIDGSFVTSKQNPGDFDACWEDNGVNVSYLKFIAPTLYNFTVMRVEQKVKYRGEIFSSNYPANESGMVYIDFFQFDTRTNTRKGIIAIDLVRWEP</sequence>